<evidence type="ECO:0000313" key="5">
    <source>
        <dbReference type="Proteomes" id="UP000285882"/>
    </source>
</evidence>
<dbReference type="EMBL" id="CP025688">
    <property type="protein sequence ID" value="QAA22166.1"/>
    <property type="molecule type" value="Genomic_DNA"/>
</dbReference>
<dbReference type="InterPro" id="IPR021176">
    <property type="entry name" value="Competence-induced_CoiA"/>
</dbReference>
<evidence type="ECO:0000259" key="1">
    <source>
        <dbReference type="Pfam" id="PF06054"/>
    </source>
</evidence>
<dbReference type="InterPro" id="IPR057252">
    <property type="entry name" value="CoiA_C"/>
</dbReference>
<dbReference type="Pfam" id="PF25164">
    <property type="entry name" value="CoiA_N"/>
    <property type="match status" value="1"/>
</dbReference>
<dbReference type="InterPro" id="IPR010330">
    <property type="entry name" value="CoiA_nuc"/>
</dbReference>
<proteinExistence type="predicted"/>
<feature type="domain" description="Competence protein CoiA C-terminal" evidence="3">
    <location>
        <begin position="248"/>
        <end position="369"/>
    </location>
</feature>
<evidence type="ECO:0000259" key="2">
    <source>
        <dbReference type="Pfam" id="PF25164"/>
    </source>
</evidence>
<dbReference type="Pfam" id="PF06054">
    <property type="entry name" value="CoiA_nuc"/>
    <property type="match status" value="1"/>
</dbReference>
<keyword evidence="5" id="KW-1185">Reference proteome</keyword>
<gene>
    <name evidence="4" type="ORF">C0674_05785</name>
</gene>
<protein>
    <submittedName>
        <fullName evidence="4">Competence protein</fullName>
    </submittedName>
</protein>
<dbReference type="PIRSF" id="PIRSF007487">
    <property type="entry name" value="Competence-induced_CoiA_bac"/>
    <property type="match status" value="1"/>
</dbReference>
<organism evidence="4 5">
    <name type="scientific">Sporolactobacillus terrae</name>
    <dbReference type="NCBI Taxonomy" id="269673"/>
    <lineage>
        <taxon>Bacteria</taxon>
        <taxon>Bacillati</taxon>
        <taxon>Bacillota</taxon>
        <taxon>Bacilli</taxon>
        <taxon>Bacillales</taxon>
        <taxon>Sporolactobacillaceae</taxon>
        <taxon>Sporolactobacillus</taxon>
    </lineage>
</organism>
<dbReference type="Pfam" id="PF25166">
    <property type="entry name" value="CoiA_C"/>
    <property type="match status" value="1"/>
</dbReference>
<evidence type="ECO:0000259" key="3">
    <source>
        <dbReference type="Pfam" id="PF25166"/>
    </source>
</evidence>
<dbReference type="InterPro" id="IPR057253">
    <property type="entry name" value="CoiA-like_N"/>
</dbReference>
<evidence type="ECO:0000313" key="4">
    <source>
        <dbReference type="EMBL" id="QAA22166.1"/>
    </source>
</evidence>
<accession>A0ABX5Q698</accession>
<dbReference type="Proteomes" id="UP000285882">
    <property type="component" value="Chromosome"/>
</dbReference>
<feature type="domain" description="Competence protein CoiA nuclease-like" evidence="1">
    <location>
        <begin position="74"/>
        <end position="235"/>
    </location>
</feature>
<feature type="domain" description="Competence protein CoiA-like N-terminal" evidence="2">
    <location>
        <begin position="26"/>
        <end position="69"/>
    </location>
</feature>
<name>A0ABX5Q698_9BACL</name>
<reference evidence="4 5" key="1">
    <citation type="submission" date="2018-01" db="EMBL/GenBank/DDBJ databases">
        <title>Complete genome sequencing of Sporolactobacillus terrae DLG3.</title>
        <authorList>
            <person name="Nam Y.-D."/>
            <person name="Kang J."/>
            <person name="Chung W.-H."/>
        </authorList>
    </citation>
    <scope>NUCLEOTIDE SEQUENCE [LARGE SCALE GENOMIC DNA]</scope>
    <source>
        <strain evidence="4 5">DLG3</strain>
    </source>
</reference>
<sequence length="414" mass="48468">MKRGDFLLIASTVDAQRISLAERAGSREELTQLRNQSFRCPICHAPVLLKAGEKRRWHFAHRPHHTCLVENEPETEAHLAGKYDLFHWSRSAGRAPRLEYYLPELHQRPDVYLPGIEPTALEYQCSAIPEKRLAERSIGYLQRHITPIWIIGTHHYSYKRNMIRLSGFVSMAIRRSRAASSQHPFSSPYFIWFYNASTKCFLLASCLTPLSKTYFISQQSYCILSECKPYQLLAPHLDFAPEPFIRLWLTMKKRKRLARPLRMTREEYLLRSQVYQFRQQFAWFPSYVGLPHHSFMYFLNPPLLWQMWLVLLLGRIQPGDWFTPERMLAEASRRGVADLFALRPLPLCPIKTAGQLIAVYLTQLVRLHVAEQSGTSYRMFPYPVQETTFTECLEQDRQTLVQLETALLHDPIKE</sequence>